<evidence type="ECO:0000313" key="3">
    <source>
        <dbReference type="EMBL" id="AFZ13313.1"/>
    </source>
</evidence>
<organism evidence="3 4">
    <name type="scientific">Crinalium epipsammum PCC 9333</name>
    <dbReference type="NCBI Taxonomy" id="1173022"/>
    <lineage>
        <taxon>Bacteria</taxon>
        <taxon>Bacillati</taxon>
        <taxon>Cyanobacteriota</taxon>
        <taxon>Cyanophyceae</taxon>
        <taxon>Gomontiellales</taxon>
        <taxon>Gomontiellaceae</taxon>
        <taxon>Crinalium</taxon>
    </lineage>
</organism>
<dbReference type="STRING" id="1173022.Cri9333_2446"/>
<dbReference type="eggNOG" id="ENOG50313K8">
    <property type="taxonomic scope" value="Bacteria"/>
</dbReference>
<feature type="transmembrane region" description="Helical" evidence="1">
    <location>
        <begin position="52"/>
        <end position="71"/>
    </location>
</feature>
<sequence>MATEEFEQTNFGWQLQQLQQQLGEWIELEFSRRNLPDWSLPDWLKNLSLPSWLLKAVFWGIVAFLVIWIGWQLWRVWGSSLTALSGKLRNLDQQATTKVSELTVSEWLKRSQIFQRQGNYAEACRCLYMAMLQQLNDSDIVPHQPSRTDGEYLQLIQNLPQYRSYETLLTTHQKACFGNTEIRAVEFEQCQQAYRTISD</sequence>
<keyword evidence="1" id="KW-0812">Transmembrane</keyword>
<dbReference type="PATRIC" id="fig|1173022.3.peg.2643"/>
<gene>
    <name evidence="3" type="ORF">Cri9333_2446</name>
</gene>
<accession>K9VYV1</accession>
<dbReference type="OrthoDB" id="462387at2"/>
<dbReference type="KEGG" id="cep:Cri9333_2446"/>
<dbReference type="AlphaFoldDB" id="K9VYV1"/>
<feature type="domain" description="Protein-glutamine gamma-glutamyltransferase-like C-terminal" evidence="2">
    <location>
        <begin position="127"/>
        <end position="195"/>
    </location>
</feature>
<evidence type="ECO:0000313" key="4">
    <source>
        <dbReference type="Proteomes" id="UP000010472"/>
    </source>
</evidence>
<keyword evidence="1" id="KW-0472">Membrane</keyword>
<evidence type="ECO:0000256" key="1">
    <source>
        <dbReference type="SAM" id="Phobius"/>
    </source>
</evidence>
<proteinExistence type="predicted"/>
<dbReference type="HOGENOM" id="CLU_1376049_0_0_3"/>
<dbReference type="Pfam" id="PF13559">
    <property type="entry name" value="DUF4129"/>
    <property type="match status" value="1"/>
</dbReference>
<dbReference type="EMBL" id="CP003620">
    <property type="protein sequence ID" value="AFZ13313.1"/>
    <property type="molecule type" value="Genomic_DNA"/>
</dbReference>
<dbReference type="RefSeq" id="WP_015203427.1">
    <property type="nucleotide sequence ID" value="NC_019753.1"/>
</dbReference>
<keyword evidence="1" id="KW-1133">Transmembrane helix</keyword>
<keyword evidence="4" id="KW-1185">Reference proteome</keyword>
<dbReference type="Proteomes" id="UP000010472">
    <property type="component" value="Chromosome"/>
</dbReference>
<name>K9VYV1_9CYAN</name>
<protein>
    <recommendedName>
        <fullName evidence="2">Protein-glutamine gamma-glutamyltransferase-like C-terminal domain-containing protein</fullName>
    </recommendedName>
</protein>
<evidence type="ECO:0000259" key="2">
    <source>
        <dbReference type="Pfam" id="PF13559"/>
    </source>
</evidence>
<reference evidence="3 4" key="1">
    <citation type="submission" date="2012-06" db="EMBL/GenBank/DDBJ databases">
        <title>Finished chromosome of genome of Crinalium epipsammum PCC 9333.</title>
        <authorList>
            <consortium name="US DOE Joint Genome Institute"/>
            <person name="Gugger M."/>
            <person name="Coursin T."/>
            <person name="Rippka R."/>
            <person name="Tandeau De Marsac N."/>
            <person name="Huntemann M."/>
            <person name="Wei C.-L."/>
            <person name="Han J."/>
            <person name="Detter J.C."/>
            <person name="Han C."/>
            <person name="Tapia R."/>
            <person name="Davenport K."/>
            <person name="Daligault H."/>
            <person name="Erkkila T."/>
            <person name="Gu W."/>
            <person name="Munk A.C.C."/>
            <person name="Teshima H."/>
            <person name="Xu Y."/>
            <person name="Chain P."/>
            <person name="Chen A."/>
            <person name="Krypides N."/>
            <person name="Mavromatis K."/>
            <person name="Markowitz V."/>
            <person name="Szeto E."/>
            <person name="Ivanova N."/>
            <person name="Mikhailova N."/>
            <person name="Ovchinnikova G."/>
            <person name="Pagani I."/>
            <person name="Pati A."/>
            <person name="Goodwin L."/>
            <person name="Peters L."/>
            <person name="Pitluck S."/>
            <person name="Woyke T."/>
            <person name="Kerfeld C."/>
        </authorList>
    </citation>
    <scope>NUCLEOTIDE SEQUENCE [LARGE SCALE GENOMIC DNA]</scope>
    <source>
        <strain evidence="3 4">PCC 9333</strain>
    </source>
</reference>
<dbReference type="InterPro" id="IPR025403">
    <property type="entry name" value="TgpA-like_C"/>
</dbReference>